<accession>R8QVR2</accession>
<sequence>MSQRISYYDVAPDGMKIMMDMEKYTK</sequence>
<feature type="non-terminal residue" evidence="1">
    <location>
        <position position="26"/>
    </location>
</feature>
<comment type="caution">
    <text evidence="1">The sequence shown here is derived from an EMBL/GenBank/DDBJ whole genome shotgun (WGS) entry which is preliminary data.</text>
</comment>
<protein>
    <submittedName>
        <fullName evidence="1">Uncharacterized protein</fullName>
    </submittedName>
</protein>
<reference evidence="1 2" key="1">
    <citation type="submission" date="2012-12" db="EMBL/GenBank/DDBJ databases">
        <title>The Genome Sequence of Bacillus cereus VD118.</title>
        <authorList>
            <consortium name="The Broad Institute Genome Sequencing Platform"/>
            <consortium name="The Broad Institute Genome Sequencing Center for Infectious Disease"/>
            <person name="Feldgarden M."/>
            <person name="Van der Auwera G.A."/>
            <person name="Mahillon J."/>
            <person name="Duprez V."/>
            <person name="Timmery S."/>
            <person name="Mattelet C."/>
            <person name="Dierick K."/>
            <person name="Sun M."/>
            <person name="Yu Z."/>
            <person name="Zhu L."/>
            <person name="Hu X."/>
            <person name="Shank E.B."/>
            <person name="Swiecicka I."/>
            <person name="Hansen B.M."/>
            <person name="Andrup L."/>
            <person name="Walker B."/>
            <person name="Young S.K."/>
            <person name="Zeng Q."/>
            <person name="Gargeya S."/>
            <person name="Fitzgerald M."/>
            <person name="Haas B."/>
            <person name="Abouelleil A."/>
            <person name="Alvarado L."/>
            <person name="Arachchi H.M."/>
            <person name="Berlin A.M."/>
            <person name="Chapman S.B."/>
            <person name="Dewar J."/>
            <person name="Goldberg J."/>
            <person name="Griggs A."/>
            <person name="Gujja S."/>
            <person name="Hansen M."/>
            <person name="Howarth C."/>
            <person name="Imamovic A."/>
            <person name="Larimer J."/>
            <person name="McCowan C."/>
            <person name="Murphy C."/>
            <person name="Neiman D."/>
            <person name="Pearson M."/>
            <person name="Priest M."/>
            <person name="Roberts A."/>
            <person name="Saif S."/>
            <person name="Shea T."/>
            <person name="Sisk P."/>
            <person name="Sykes S."/>
            <person name="Wortman J."/>
            <person name="Nusbaum C."/>
            <person name="Birren B."/>
        </authorList>
    </citation>
    <scope>NUCLEOTIDE SEQUENCE [LARGE SCALE GENOMIC DNA]</scope>
    <source>
        <strain evidence="1 2">VD118</strain>
    </source>
</reference>
<gene>
    <name evidence="1" type="ORF">IIQ_04966</name>
</gene>
<evidence type="ECO:0000313" key="1">
    <source>
        <dbReference type="EMBL" id="EOP74588.1"/>
    </source>
</evidence>
<organism evidence="1 2">
    <name type="scientific">Bacillus cereus VD118</name>
    <dbReference type="NCBI Taxonomy" id="1053231"/>
    <lineage>
        <taxon>Bacteria</taxon>
        <taxon>Bacillati</taxon>
        <taxon>Bacillota</taxon>
        <taxon>Bacilli</taxon>
        <taxon>Bacillales</taxon>
        <taxon>Bacillaceae</taxon>
        <taxon>Bacillus</taxon>
        <taxon>Bacillus cereus group</taxon>
    </lineage>
</organism>
<dbReference type="EMBL" id="AHEZ01000024">
    <property type="protein sequence ID" value="EOP74588.1"/>
    <property type="molecule type" value="Genomic_DNA"/>
</dbReference>
<dbReference type="Proteomes" id="UP000014019">
    <property type="component" value="Unassembled WGS sequence"/>
</dbReference>
<dbReference type="AlphaFoldDB" id="R8QVR2"/>
<proteinExistence type="predicted"/>
<evidence type="ECO:0000313" key="2">
    <source>
        <dbReference type="Proteomes" id="UP000014019"/>
    </source>
</evidence>
<dbReference type="HOGENOM" id="CLU_3417805_0_0_9"/>
<name>R8QVR2_BACCE</name>